<dbReference type="PRINTS" id="PR00455">
    <property type="entry name" value="HTHTETR"/>
</dbReference>
<accession>A0A1C4FKA6</accession>
<protein>
    <submittedName>
        <fullName evidence="4">Transcriptional regulator, TetR family</fullName>
    </submittedName>
</protein>
<dbReference type="PROSITE" id="PS50977">
    <property type="entry name" value="HTH_TETR_2"/>
    <property type="match status" value="1"/>
</dbReference>
<evidence type="ECO:0000259" key="3">
    <source>
        <dbReference type="PROSITE" id="PS50977"/>
    </source>
</evidence>
<dbReference type="InterPro" id="IPR009057">
    <property type="entry name" value="Homeodomain-like_sf"/>
</dbReference>
<dbReference type="PANTHER" id="PTHR43479">
    <property type="entry name" value="ACREF/ENVCD OPERON REPRESSOR-RELATED"/>
    <property type="match status" value="1"/>
</dbReference>
<keyword evidence="1 2" id="KW-0238">DNA-binding</keyword>
<evidence type="ECO:0000313" key="4">
    <source>
        <dbReference type="EMBL" id="SCC56266.1"/>
    </source>
</evidence>
<dbReference type="EMBL" id="FMAR01000015">
    <property type="protein sequence ID" value="SCC56266.1"/>
    <property type="molecule type" value="Genomic_DNA"/>
</dbReference>
<feature type="domain" description="HTH tetR-type" evidence="3">
    <location>
        <begin position="2"/>
        <end position="62"/>
    </location>
</feature>
<dbReference type="InterPro" id="IPR050624">
    <property type="entry name" value="HTH-type_Tx_Regulator"/>
</dbReference>
<name>A0A1C4FKA6_9BACT</name>
<dbReference type="OrthoDB" id="9787680at2"/>
<reference evidence="4 5" key="1">
    <citation type="submission" date="2016-08" db="EMBL/GenBank/DDBJ databases">
        <authorList>
            <person name="Seilhamer J.J."/>
        </authorList>
    </citation>
    <scope>NUCLEOTIDE SEQUENCE [LARGE SCALE GENOMIC DNA]</scope>
    <source>
        <strain evidence="4 5">A37T2</strain>
    </source>
</reference>
<dbReference type="SUPFAM" id="SSF46689">
    <property type="entry name" value="Homeodomain-like"/>
    <property type="match status" value="1"/>
</dbReference>
<dbReference type="InterPro" id="IPR001647">
    <property type="entry name" value="HTH_TetR"/>
</dbReference>
<feature type="DNA-binding region" description="H-T-H motif" evidence="2">
    <location>
        <begin position="25"/>
        <end position="44"/>
    </location>
</feature>
<dbReference type="GO" id="GO:0003677">
    <property type="term" value="F:DNA binding"/>
    <property type="evidence" value="ECO:0007669"/>
    <property type="project" value="UniProtKB-UniRule"/>
</dbReference>
<gene>
    <name evidence="4" type="ORF">GA0116948_11513</name>
</gene>
<dbReference type="RefSeq" id="WP_089714480.1">
    <property type="nucleotide sequence ID" value="NZ_FMAR01000015.1"/>
</dbReference>
<dbReference type="AlphaFoldDB" id="A0A1C4FKA6"/>
<dbReference type="PANTHER" id="PTHR43479:SF12">
    <property type="entry name" value="TRANSCRIPTIONAL REGULATORY PROTEIN"/>
    <property type="match status" value="1"/>
</dbReference>
<evidence type="ECO:0000256" key="2">
    <source>
        <dbReference type="PROSITE-ProRule" id="PRU00335"/>
    </source>
</evidence>
<keyword evidence="5" id="KW-1185">Reference proteome</keyword>
<sequence>MTPTKLKIIKTSERLFFEYGIANVRLQHIADEVGISVGNLAYHYKNKEAIVVAVYDCLLNGLSEILSTYLVYPDLSDFDKQFSDLFSFLNENIFYINNIWEIERTYPDIKKEWALLNKKILLQLKKRIKYNLQRNIIKPESYPKEHEILAQSLFLSINFWIPQQLLQGLPVQENLFKKALWALLFPYFTPKGIEEFTNLIMPVLK</sequence>
<dbReference type="Pfam" id="PF00440">
    <property type="entry name" value="TetR_N"/>
    <property type="match status" value="1"/>
</dbReference>
<organism evidence="4 5">
    <name type="scientific">Chitinophaga costaii</name>
    <dbReference type="NCBI Taxonomy" id="1335309"/>
    <lineage>
        <taxon>Bacteria</taxon>
        <taxon>Pseudomonadati</taxon>
        <taxon>Bacteroidota</taxon>
        <taxon>Chitinophagia</taxon>
        <taxon>Chitinophagales</taxon>
        <taxon>Chitinophagaceae</taxon>
        <taxon>Chitinophaga</taxon>
    </lineage>
</organism>
<evidence type="ECO:0000256" key="1">
    <source>
        <dbReference type="ARBA" id="ARBA00023125"/>
    </source>
</evidence>
<evidence type="ECO:0000313" key="5">
    <source>
        <dbReference type="Proteomes" id="UP000242818"/>
    </source>
</evidence>
<proteinExistence type="predicted"/>
<dbReference type="STRING" id="1335309.GA0116948_11513"/>
<dbReference type="Gene3D" id="1.10.357.10">
    <property type="entry name" value="Tetracycline Repressor, domain 2"/>
    <property type="match status" value="1"/>
</dbReference>
<dbReference type="Proteomes" id="UP000242818">
    <property type="component" value="Unassembled WGS sequence"/>
</dbReference>